<dbReference type="AGR" id="WB:WBGene00010300"/>
<dbReference type="InParanoid" id="Q7YWZ9"/>
<keyword evidence="2" id="KW-0472">Membrane</keyword>
<keyword evidence="2" id="KW-0812">Transmembrane</keyword>
<dbReference type="eggNOG" id="ENOG502TKKH">
    <property type="taxonomic scope" value="Eukaryota"/>
</dbReference>
<dbReference type="AlphaFoldDB" id="Q7YWZ9"/>
<organism evidence="3 4">
    <name type="scientific">Caenorhabditis elegans</name>
    <dbReference type="NCBI Taxonomy" id="6239"/>
    <lineage>
        <taxon>Eukaryota</taxon>
        <taxon>Metazoa</taxon>
        <taxon>Ecdysozoa</taxon>
        <taxon>Nematoda</taxon>
        <taxon>Chromadorea</taxon>
        <taxon>Rhabditida</taxon>
        <taxon>Rhabditina</taxon>
        <taxon>Rhabditomorpha</taxon>
        <taxon>Rhabditoidea</taxon>
        <taxon>Rhabditidae</taxon>
        <taxon>Peloderinae</taxon>
        <taxon>Caenorhabditis</taxon>
    </lineage>
</organism>
<protein>
    <submittedName>
        <fullName evidence="3">Adenylate and Guanylate cyclase catalytic domain containing protein</fullName>
    </submittedName>
</protein>
<feature type="transmembrane region" description="Helical" evidence="2">
    <location>
        <begin position="362"/>
        <end position="380"/>
    </location>
</feature>
<dbReference type="STRING" id="6239.F59A1.15.1"/>
<dbReference type="EMBL" id="BX284605">
    <property type="protein sequence ID" value="CAE17850.2"/>
    <property type="molecule type" value="Genomic_DNA"/>
</dbReference>
<feature type="transmembrane region" description="Helical" evidence="2">
    <location>
        <begin position="485"/>
        <end position="505"/>
    </location>
</feature>
<reference evidence="3 4" key="1">
    <citation type="journal article" date="1998" name="Science">
        <title>Genome sequence of the nematode C. elegans: a platform for investigating biology.</title>
        <authorList>
            <consortium name="The C. elegans sequencing consortium"/>
            <person name="Sulson J.E."/>
            <person name="Waterston R."/>
        </authorList>
    </citation>
    <scope>NUCLEOTIDE SEQUENCE [LARGE SCALE GENOMIC DNA]</scope>
    <source>
        <strain evidence="3 4">Bristol N2</strain>
    </source>
</reference>
<evidence type="ECO:0000313" key="4">
    <source>
        <dbReference type="Proteomes" id="UP000001940"/>
    </source>
</evidence>
<dbReference type="WormBase" id="F59A1.15">
    <property type="protein sequence ID" value="CE52868"/>
    <property type="gene ID" value="WBGene00010300"/>
</dbReference>
<dbReference type="SUPFAM" id="SSF103473">
    <property type="entry name" value="MFS general substrate transporter"/>
    <property type="match status" value="1"/>
</dbReference>
<dbReference type="GO" id="GO:0042048">
    <property type="term" value="P:olfactory behavior"/>
    <property type="evidence" value="ECO:0000318"/>
    <property type="project" value="GO_Central"/>
</dbReference>
<dbReference type="PaxDb" id="6239-F59A1.15"/>
<evidence type="ECO:0000256" key="2">
    <source>
        <dbReference type="SAM" id="Phobius"/>
    </source>
</evidence>
<feature type="transmembrane region" description="Helical" evidence="2">
    <location>
        <begin position="453"/>
        <end position="473"/>
    </location>
</feature>
<feature type="transmembrane region" description="Helical" evidence="2">
    <location>
        <begin position="237"/>
        <end position="257"/>
    </location>
</feature>
<feature type="compositionally biased region" description="Low complexity" evidence="1">
    <location>
        <begin position="1"/>
        <end position="14"/>
    </location>
</feature>
<feature type="transmembrane region" description="Helical" evidence="2">
    <location>
        <begin position="321"/>
        <end position="342"/>
    </location>
</feature>
<feature type="transmembrane region" description="Helical" evidence="2">
    <location>
        <begin position="427"/>
        <end position="446"/>
    </location>
</feature>
<dbReference type="Bgee" id="WBGene00010300">
    <property type="expression patterns" value="Expressed in adult organism and 1 other cell type or tissue"/>
</dbReference>
<dbReference type="OrthoDB" id="5815769at2759"/>
<dbReference type="GO" id="GO:0005886">
    <property type="term" value="C:plasma membrane"/>
    <property type="evidence" value="ECO:0000318"/>
    <property type="project" value="GO_Central"/>
</dbReference>
<evidence type="ECO:0000313" key="5">
    <source>
        <dbReference type="WormBase" id="F59A1.15"/>
    </source>
</evidence>
<feature type="transmembrane region" description="Helical" evidence="2">
    <location>
        <begin position="150"/>
        <end position="168"/>
    </location>
</feature>
<dbReference type="GO" id="GO:0007186">
    <property type="term" value="P:G protein-coupled receptor signaling pathway"/>
    <property type="evidence" value="ECO:0000318"/>
    <property type="project" value="GO_Central"/>
</dbReference>
<dbReference type="HOGENOM" id="CLU_019758_0_0_1"/>
<keyword evidence="2" id="KW-1133">Transmembrane helix</keyword>
<dbReference type="FunCoup" id="Q7YWZ9">
    <property type="interactions" value="1521"/>
</dbReference>
<dbReference type="UCSC" id="F59A1.15">
    <property type="organism name" value="c. elegans"/>
</dbReference>
<feature type="compositionally biased region" description="Basic and acidic residues" evidence="1">
    <location>
        <begin position="15"/>
        <end position="25"/>
    </location>
</feature>
<name>Q7YWZ9_CAEEL</name>
<keyword evidence="4" id="KW-1185">Reference proteome</keyword>
<feature type="region of interest" description="Disordered" evidence="1">
    <location>
        <begin position="1"/>
        <end position="33"/>
    </location>
</feature>
<dbReference type="InterPro" id="IPR036259">
    <property type="entry name" value="MFS_trans_sf"/>
</dbReference>
<sequence length="537" mass="61386">MFSELSSSQTSNSKTKNDERVETELKPSSSDASINDGRMFGSLEELMTYIGSNYPHYRKTVFPIFIVYFFIYFSSRFLTETQKLKSLETMKHNGTNEYFYSKCLPNNMDDSLKVAEKVNFIPVRVPKGELTIVMDTFFMFATTTLSPRKLVMCCLGFVSTAYFVMAHFDSQIQMSIYVSQIFSEIYRIVALITIAESVPKYHRMPALILLEIVRTASHTLSTVAVRLPSEFSMDLSYSFEIFGFLTIIMGFVTYYTFHDSLYSLLARSKTDQMQDRVTEIFKKSDIYQAPDAVIDQIAFENFENNDNAIEIFVKTLKSFKLIQEVLVCGVISGASLAVDAFFEAETIKHAELMFFEKTLIPMTSYTLSAILLLILSFLMPTRRILPVILTIPVIFLTTSVIYVIPAIFKTYDKCSQHYTIEHSVFPFYLAIGIFTSALTDIVRFFVKVHLLEVMPVLIRAPIIAVLYFVQYSFDGNVRGLYSMDSIGGEMILVLISILAMLILLITPRKKNDMNVFFSEYNNNDRQRACPPAPEFVN</sequence>
<dbReference type="Proteomes" id="UP000001940">
    <property type="component" value="Chromosome V"/>
</dbReference>
<proteinExistence type="predicted"/>
<evidence type="ECO:0000313" key="3">
    <source>
        <dbReference type="EMBL" id="CAE17850.2"/>
    </source>
</evidence>
<accession>Q7YWZ9</accession>
<feature type="transmembrane region" description="Helical" evidence="2">
    <location>
        <begin position="61"/>
        <end position="79"/>
    </location>
</feature>
<dbReference type="GO" id="GO:0038022">
    <property type="term" value="F:G protein-coupled olfactory receptor activity"/>
    <property type="evidence" value="ECO:0000318"/>
    <property type="project" value="GO_Central"/>
</dbReference>
<feature type="transmembrane region" description="Helical" evidence="2">
    <location>
        <begin position="387"/>
        <end position="407"/>
    </location>
</feature>
<evidence type="ECO:0000256" key="1">
    <source>
        <dbReference type="SAM" id="MobiDB-lite"/>
    </source>
</evidence>
<gene>
    <name evidence="3" type="ORF">CELE_F59A1.15</name>
    <name evidence="3 5" type="ORF">F59A1.15</name>
</gene>